<dbReference type="SUPFAM" id="SSF56935">
    <property type="entry name" value="Porins"/>
    <property type="match status" value="1"/>
</dbReference>
<proteinExistence type="inferred from homology"/>
<dbReference type="EMBL" id="CP022110">
    <property type="protein sequence ID" value="ASG20381.1"/>
    <property type="molecule type" value="Genomic_DNA"/>
</dbReference>
<dbReference type="GO" id="GO:0009279">
    <property type="term" value="C:cell outer membrane"/>
    <property type="evidence" value="ECO:0007669"/>
    <property type="project" value="UniProtKB-SubCell"/>
</dbReference>
<evidence type="ECO:0000313" key="15">
    <source>
        <dbReference type="Proteomes" id="UP000197153"/>
    </source>
</evidence>
<dbReference type="InterPro" id="IPR039426">
    <property type="entry name" value="TonB-dep_rcpt-like"/>
</dbReference>
<dbReference type="InterPro" id="IPR037066">
    <property type="entry name" value="Plug_dom_sf"/>
</dbReference>
<feature type="domain" description="TonB-dependent receptor plug" evidence="13">
    <location>
        <begin position="59"/>
        <end position="174"/>
    </location>
</feature>
<dbReference type="KEGG" id="nao:Y958_05810"/>
<protein>
    <submittedName>
        <fullName evidence="14">TonB-dependent receptor</fullName>
    </submittedName>
</protein>
<dbReference type="AlphaFoldDB" id="A0A248JPE5"/>
<dbReference type="InterPro" id="IPR036942">
    <property type="entry name" value="Beta-barrel_TonB_sf"/>
</dbReference>
<evidence type="ECO:0000256" key="8">
    <source>
        <dbReference type="ARBA" id="ARBA00023237"/>
    </source>
</evidence>
<keyword evidence="6 11" id="KW-0798">TonB box</keyword>
<keyword evidence="4 9" id="KW-0812">Transmembrane</keyword>
<dbReference type="Proteomes" id="UP000197153">
    <property type="component" value="Chromosome 1"/>
</dbReference>
<organism evidence="14 15">
    <name type="scientific">Nitrospirillum viridazoti CBAmc</name>
    <dbReference type="NCBI Taxonomy" id="1441467"/>
    <lineage>
        <taxon>Bacteria</taxon>
        <taxon>Pseudomonadati</taxon>
        <taxon>Pseudomonadota</taxon>
        <taxon>Alphaproteobacteria</taxon>
        <taxon>Rhodospirillales</taxon>
        <taxon>Azospirillaceae</taxon>
        <taxon>Nitrospirillum</taxon>
        <taxon>Nitrospirillum viridazoti</taxon>
    </lineage>
</organism>
<dbReference type="InterPro" id="IPR010917">
    <property type="entry name" value="TonB_rcpt_CS"/>
</dbReference>
<evidence type="ECO:0000256" key="4">
    <source>
        <dbReference type="ARBA" id="ARBA00022692"/>
    </source>
</evidence>
<dbReference type="Pfam" id="PF07715">
    <property type="entry name" value="Plug"/>
    <property type="match status" value="1"/>
</dbReference>
<evidence type="ECO:0000256" key="1">
    <source>
        <dbReference type="ARBA" id="ARBA00004571"/>
    </source>
</evidence>
<keyword evidence="15" id="KW-1185">Reference proteome</keyword>
<name>A0A248JPE5_9PROT</name>
<dbReference type="PANTHER" id="PTHR47234">
    <property type="match status" value="1"/>
</dbReference>
<evidence type="ECO:0000256" key="10">
    <source>
        <dbReference type="PROSITE-ProRule" id="PRU10144"/>
    </source>
</evidence>
<evidence type="ECO:0000256" key="6">
    <source>
        <dbReference type="ARBA" id="ARBA00023077"/>
    </source>
</evidence>
<dbReference type="Gene3D" id="2.40.170.20">
    <property type="entry name" value="TonB-dependent receptor, beta-barrel domain"/>
    <property type="match status" value="1"/>
</dbReference>
<keyword evidence="2 9" id="KW-0813">Transport</keyword>
<dbReference type="InterPro" id="IPR000531">
    <property type="entry name" value="Beta-barrel_TonB"/>
</dbReference>
<dbReference type="Gene3D" id="2.170.130.10">
    <property type="entry name" value="TonB-dependent receptor, plug domain"/>
    <property type="match status" value="1"/>
</dbReference>
<feature type="short sequence motif" description="TonB C-terminal box" evidence="10">
    <location>
        <begin position="964"/>
        <end position="981"/>
    </location>
</feature>
<evidence type="ECO:0000259" key="12">
    <source>
        <dbReference type="Pfam" id="PF00593"/>
    </source>
</evidence>
<keyword evidence="8 9" id="KW-0998">Cell outer membrane</keyword>
<keyword evidence="14" id="KW-0675">Receptor</keyword>
<keyword evidence="7 9" id="KW-0472">Membrane</keyword>
<accession>A0A248JPE5</accession>
<evidence type="ECO:0000256" key="11">
    <source>
        <dbReference type="RuleBase" id="RU003357"/>
    </source>
</evidence>
<evidence type="ECO:0000256" key="2">
    <source>
        <dbReference type="ARBA" id="ARBA00022448"/>
    </source>
</evidence>
<sequence>MSISRKARARAGRFTATIVAITAGPLAVGQAAAQTASSDTALTEIIVTGSRIRSPDATSVSPISTINGEELQQRGVTRVEDLINTLPQAYADQGAGNRGGTVGASGTATINLRNLGNQRTLVLIDGRRLMQGDPDRTAAQAPDINNVPAALIERIDVVTGGASAVYGSDALAGVVNFVLKKDFDGVQVDTTNGFYSHTNNNPIRAVSAAAKQAYPGGATFDGPQNDISITAGKNFAGGRGNITGFFSYRHAEGVGTSDRDFSICGLSAGASGYSCSLSSATYPAQFQPLNPTTGAARGTYTLDGTTGNTLRTYKTSDGFNNGPTYDLQSPDQRYNLDLFGHYEYAPGHQVYGEFMFMRDEADIRLSPTAVFSVAEKVNCNNPYLSAQEVSVFCTTAGLTAAQTANVVVSERDVQAGSRHDYTTHTAYRGVLGAKGDISDDWQYDVYAQYGRTNYDSRLTGDISLSNFANALQAVTNSSGQIVCKTGAAGCVPINIFAIGGITPAALGYVQQDFYRTGFTQEVVASGAVTGQLSALTSPLAHSPLGMAFGTEYRRESIGLTPDSHYSSKDVAGNSGGEFPISGAFDVKELFAEVTAPLVQDRPFFHSLSLNAGARYSDYSTAGDTTAYKAGGEWAPDTDIRFRGSFQRAVRAPNLVELYGPQQITTANLTDPCEGAHPTASLAACQASGVTVTQYGNIAPAAGQKSGAMIGGNPGLKPEESNTVSFGTQITPSFLPGVTLTADYFDIDVKKLISTVPATIELSQCIATGTFCNLVVRNPTTGSLVTSGYVVTTYINAGYLDTSGVDFSLSAKYDVADLIGVNGLGRVGLNFSGTFTDKYEIQVLPNTPSYRCEGYFGVTCGMPIPKWRHRMVVDWILPDGVDLMATWRYIGGTRNDKSSSAVYLAGAYQPYDATLPSVSYLDLGVSLALTDDISLRVGVNNVFDKDPPVTASTGGQVSNGAFYSGIYDALGRYVFTNVSARF</sequence>
<evidence type="ECO:0000259" key="13">
    <source>
        <dbReference type="Pfam" id="PF07715"/>
    </source>
</evidence>
<feature type="domain" description="TonB-dependent receptor-like beta-barrel" evidence="12">
    <location>
        <begin position="417"/>
        <end position="941"/>
    </location>
</feature>
<dbReference type="RefSeq" id="WP_088871253.1">
    <property type="nucleotide sequence ID" value="NZ_CP022110.1"/>
</dbReference>
<evidence type="ECO:0000313" key="14">
    <source>
        <dbReference type="EMBL" id="ASG20381.1"/>
    </source>
</evidence>
<comment type="subcellular location">
    <subcellularLocation>
        <location evidence="1 9">Cell outer membrane</location>
        <topology evidence="1 9">Multi-pass membrane protein</topology>
    </subcellularLocation>
</comment>
<gene>
    <name evidence="14" type="ORF">Y958_05810</name>
</gene>
<keyword evidence="3 9" id="KW-1134">Transmembrane beta strand</keyword>
<evidence type="ECO:0000256" key="7">
    <source>
        <dbReference type="ARBA" id="ARBA00023136"/>
    </source>
</evidence>
<evidence type="ECO:0000256" key="5">
    <source>
        <dbReference type="ARBA" id="ARBA00022729"/>
    </source>
</evidence>
<comment type="similarity">
    <text evidence="9 11">Belongs to the TonB-dependent receptor family.</text>
</comment>
<dbReference type="InterPro" id="IPR012910">
    <property type="entry name" value="Plug_dom"/>
</dbReference>
<dbReference type="PANTHER" id="PTHR47234:SF2">
    <property type="entry name" value="TONB-DEPENDENT RECEPTOR"/>
    <property type="match status" value="1"/>
</dbReference>
<evidence type="ECO:0000256" key="3">
    <source>
        <dbReference type="ARBA" id="ARBA00022452"/>
    </source>
</evidence>
<dbReference type="PROSITE" id="PS01156">
    <property type="entry name" value="TONB_DEPENDENT_REC_2"/>
    <property type="match status" value="1"/>
</dbReference>
<evidence type="ECO:0000256" key="9">
    <source>
        <dbReference type="PROSITE-ProRule" id="PRU01360"/>
    </source>
</evidence>
<dbReference type="PROSITE" id="PS52016">
    <property type="entry name" value="TONB_DEPENDENT_REC_3"/>
    <property type="match status" value="1"/>
</dbReference>
<dbReference type="Pfam" id="PF00593">
    <property type="entry name" value="TonB_dep_Rec_b-barrel"/>
    <property type="match status" value="1"/>
</dbReference>
<keyword evidence="5" id="KW-0732">Signal</keyword>
<reference evidence="14 15" key="1">
    <citation type="submission" date="2017-06" db="EMBL/GenBank/DDBJ databases">
        <title>Complete genome sequence of Nitrospirillum amazonense strain CBAmC, an endophytic nitrogen-fixing and plant growth-promoting bacterium, isolated from sugarcane.</title>
        <authorList>
            <person name="Schwab S."/>
            <person name="dos Santos Teixeira K.R."/>
            <person name="Simoes Araujo J.L."/>
            <person name="Soares Vidal M."/>
            <person name="Borges de Freitas H.R."/>
            <person name="Rivello Crivelaro A.L."/>
            <person name="Bueno de Camargo Nunes A."/>
            <person name="dos Santos C.M."/>
            <person name="Palmeira da Silva Rosa D."/>
            <person name="da Silva Padilha D."/>
            <person name="da Silva E."/>
            <person name="Araujo Terra L."/>
            <person name="Soares Mendes V."/>
            <person name="Farinelli L."/>
            <person name="Magalhaes Cruz L."/>
            <person name="Baldani J.I."/>
        </authorList>
    </citation>
    <scope>NUCLEOTIDE SEQUENCE [LARGE SCALE GENOMIC DNA]</scope>
    <source>
        <strain evidence="14 15">CBAmC</strain>
    </source>
</reference>